<dbReference type="RefSeq" id="WP_185906170.1">
    <property type="nucleotide sequence ID" value="NZ_JACMSE010000014.1"/>
</dbReference>
<sequence length="75" mass="7811">MCFRPADASVDAGSNKCPECGQDIQVLTGIALKKCPHCKCDLVPYLKGEKPIPAAPPIPRASTPAAPKAPETPKA</sequence>
<organism evidence="2 3">
    <name type="scientific">Gordonibacter massiliensis</name>
    <name type="common">ex Traore et al. 2017</name>
    <dbReference type="NCBI Taxonomy" id="1841863"/>
    <lineage>
        <taxon>Bacteria</taxon>
        <taxon>Bacillati</taxon>
        <taxon>Actinomycetota</taxon>
        <taxon>Coriobacteriia</taxon>
        <taxon>Eggerthellales</taxon>
        <taxon>Eggerthellaceae</taxon>
        <taxon>Gordonibacter</taxon>
    </lineage>
</organism>
<proteinExistence type="predicted"/>
<feature type="compositionally biased region" description="Low complexity" evidence="1">
    <location>
        <begin position="60"/>
        <end position="69"/>
    </location>
</feature>
<dbReference type="EMBL" id="JACMSE010000014">
    <property type="protein sequence ID" value="MBC2890472.1"/>
    <property type="molecule type" value="Genomic_DNA"/>
</dbReference>
<evidence type="ECO:0000256" key="1">
    <source>
        <dbReference type="SAM" id="MobiDB-lite"/>
    </source>
</evidence>
<dbReference type="Proteomes" id="UP000587396">
    <property type="component" value="Unassembled WGS sequence"/>
</dbReference>
<gene>
    <name evidence="2" type="ORF">H7313_14145</name>
</gene>
<feature type="region of interest" description="Disordered" evidence="1">
    <location>
        <begin position="51"/>
        <end position="75"/>
    </location>
</feature>
<name>A0A842JDY2_9ACTN</name>
<evidence type="ECO:0000313" key="2">
    <source>
        <dbReference type="EMBL" id="MBC2890472.1"/>
    </source>
</evidence>
<dbReference type="AlphaFoldDB" id="A0A842JDY2"/>
<keyword evidence="3" id="KW-1185">Reference proteome</keyword>
<evidence type="ECO:0000313" key="3">
    <source>
        <dbReference type="Proteomes" id="UP000587396"/>
    </source>
</evidence>
<reference evidence="2 3" key="1">
    <citation type="submission" date="2020-08" db="EMBL/GenBank/DDBJ databases">
        <authorList>
            <person name="Liu C."/>
            <person name="Sun Q."/>
        </authorList>
    </citation>
    <scope>NUCLEOTIDE SEQUENCE [LARGE SCALE GENOMIC DNA]</scope>
    <source>
        <strain evidence="2 3">N22</strain>
    </source>
</reference>
<protein>
    <submittedName>
        <fullName evidence="2">Uncharacterized protein</fullName>
    </submittedName>
</protein>
<accession>A0A842JDY2</accession>
<comment type="caution">
    <text evidence="2">The sequence shown here is derived from an EMBL/GenBank/DDBJ whole genome shotgun (WGS) entry which is preliminary data.</text>
</comment>